<feature type="transmembrane region" description="Helical" evidence="5">
    <location>
        <begin position="34"/>
        <end position="55"/>
    </location>
</feature>
<dbReference type="EMBL" id="CAOF01000133">
    <property type="protein sequence ID" value="CCO47969.1"/>
    <property type="molecule type" value="Genomic_DNA"/>
</dbReference>
<feature type="transmembrane region" description="Helical" evidence="5">
    <location>
        <begin position="148"/>
        <end position="166"/>
    </location>
</feature>
<accession>A0AAV2VTR1</accession>
<dbReference type="Pfam" id="PF00892">
    <property type="entry name" value="EamA"/>
    <property type="match status" value="2"/>
</dbReference>
<feature type="transmembrane region" description="Helical" evidence="5">
    <location>
        <begin position="91"/>
        <end position="108"/>
    </location>
</feature>
<evidence type="ECO:0000259" key="6">
    <source>
        <dbReference type="Pfam" id="PF00892"/>
    </source>
</evidence>
<organism evidence="7 8">
    <name type="scientific">Vibrio nigripulchritudo SOn1</name>
    <dbReference type="NCBI Taxonomy" id="1238450"/>
    <lineage>
        <taxon>Bacteria</taxon>
        <taxon>Pseudomonadati</taxon>
        <taxon>Pseudomonadota</taxon>
        <taxon>Gammaproteobacteria</taxon>
        <taxon>Vibrionales</taxon>
        <taxon>Vibrionaceae</taxon>
        <taxon>Vibrio</taxon>
    </lineage>
</organism>
<feature type="transmembrane region" description="Helical" evidence="5">
    <location>
        <begin position="67"/>
        <end position="85"/>
    </location>
</feature>
<protein>
    <submittedName>
        <fullName evidence="7">Permease of the drug/metabolite transporter (DMT) superfamily</fullName>
    </submittedName>
</protein>
<dbReference type="RefSeq" id="WP_022612609.1">
    <property type="nucleotide sequence ID" value="NZ_LK391965.1"/>
</dbReference>
<dbReference type="PANTHER" id="PTHR22911:SF6">
    <property type="entry name" value="SOLUTE CARRIER FAMILY 35 MEMBER G1"/>
    <property type="match status" value="1"/>
</dbReference>
<proteinExistence type="predicted"/>
<reference evidence="7 8" key="1">
    <citation type="journal article" date="2013" name="ISME J.">
        <title>Comparative genomics of pathogenic lineages of Vibrio nigripulchritudo identifies virulence-associated traits.</title>
        <authorList>
            <person name="Goudenege D."/>
            <person name="Labreuche Y."/>
            <person name="Krin E."/>
            <person name="Ansquer D."/>
            <person name="Mangenot S."/>
            <person name="Calteau A."/>
            <person name="Medigue C."/>
            <person name="Mazel D."/>
            <person name="Polz M.F."/>
            <person name="Le Roux F."/>
        </authorList>
    </citation>
    <scope>NUCLEOTIDE SEQUENCE [LARGE SCALE GENOMIC DNA]</scope>
    <source>
        <strain evidence="7 8">SOn1</strain>
    </source>
</reference>
<dbReference type="PANTHER" id="PTHR22911">
    <property type="entry name" value="ACYL-MALONYL CONDENSING ENZYME-RELATED"/>
    <property type="match status" value="1"/>
</dbReference>
<dbReference type="SUPFAM" id="SSF103481">
    <property type="entry name" value="Multidrug resistance efflux transporter EmrE"/>
    <property type="match status" value="2"/>
</dbReference>
<dbReference type="Proteomes" id="UP000018211">
    <property type="component" value="Unassembled WGS sequence"/>
</dbReference>
<evidence type="ECO:0000256" key="4">
    <source>
        <dbReference type="ARBA" id="ARBA00023136"/>
    </source>
</evidence>
<name>A0AAV2VTR1_9VIBR</name>
<dbReference type="AlphaFoldDB" id="A0AAV2VTR1"/>
<evidence type="ECO:0000313" key="7">
    <source>
        <dbReference type="EMBL" id="CCO47969.1"/>
    </source>
</evidence>
<keyword evidence="4 5" id="KW-0472">Membrane</keyword>
<feature type="transmembrane region" description="Helical" evidence="5">
    <location>
        <begin position="272"/>
        <end position="290"/>
    </location>
</feature>
<evidence type="ECO:0000256" key="1">
    <source>
        <dbReference type="ARBA" id="ARBA00004141"/>
    </source>
</evidence>
<feature type="transmembrane region" description="Helical" evidence="5">
    <location>
        <begin position="178"/>
        <end position="197"/>
    </location>
</feature>
<keyword evidence="3 5" id="KW-1133">Transmembrane helix</keyword>
<evidence type="ECO:0000256" key="5">
    <source>
        <dbReference type="SAM" id="Phobius"/>
    </source>
</evidence>
<feature type="transmembrane region" description="Helical" evidence="5">
    <location>
        <begin position="247"/>
        <end position="266"/>
    </location>
</feature>
<comment type="caution">
    <text evidence="7">The sequence shown here is derived from an EMBL/GenBank/DDBJ whole genome shotgun (WGS) entry which is preliminary data.</text>
</comment>
<feature type="transmembrane region" description="Helical" evidence="5">
    <location>
        <begin position="115"/>
        <end position="136"/>
    </location>
</feature>
<evidence type="ECO:0000313" key="8">
    <source>
        <dbReference type="Proteomes" id="UP000018211"/>
    </source>
</evidence>
<keyword evidence="2 5" id="KW-0812">Transmembrane</keyword>
<feature type="domain" description="EamA" evidence="6">
    <location>
        <begin position="6"/>
        <end position="135"/>
    </location>
</feature>
<dbReference type="GO" id="GO:0016020">
    <property type="term" value="C:membrane"/>
    <property type="evidence" value="ECO:0007669"/>
    <property type="project" value="UniProtKB-SubCell"/>
</dbReference>
<sequence>MTLSKPIVFMLVSTFSLSLNGVFSKLLTESLSVQLLSMLRFFVPAFFLFAFMALTQFHLPHRKMWRALWVRSICMAGCQLCFLWSMQTLTLVESVVLFSTGPLFIPVLERLIFKVKISAMNIVCLIIMAAGVLLLAGDLSEFSFKWELLVGLAAGALVAGSQLALFRASKGSMTPASLNAWTFLLAFLFLVPVYLVIGSSHTDTALLAMPEEHEFVWIMLLVLSLLIVNTQVFRAKAYQLVETGSQLAPLIYTNLVFTCIWQFTLFSESLDGHKIMGISLIVLASMMNTLKKGIVRIHKALKPAIEGMRAGFVIYKETR</sequence>
<dbReference type="InterPro" id="IPR037185">
    <property type="entry name" value="EmrE-like"/>
</dbReference>
<evidence type="ECO:0000256" key="2">
    <source>
        <dbReference type="ARBA" id="ARBA00022692"/>
    </source>
</evidence>
<evidence type="ECO:0000256" key="3">
    <source>
        <dbReference type="ARBA" id="ARBA00022989"/>
    </source>
</evidence>
<gene>
    <name evidence="7" type="ORF">VIBNISOn1_410123</name>
</gene>
<comment type="subcellular location">
    <subcellularLocation>
        <location evidence="1">Membrane</location>
        <topology evidence="1">Multi-pass membrane protein</topology>
    </subcellularLocation>
</comment>
<feature type="domain" description="EamA" evidence="6">
    <location>
        <begin position="149"/>
        <end position="288"/>
    </location>
</feature>
<dbReference type="InterPro" id="IPR000620">
    <property type="entry name" value="EamA_dom"/>
</dbReference>
<feature type="transmembrane region" description="Helical" evidence="5">
    <location>
        <begin position="217"/>
        <end position="235"/>
    </location>
</feature>